<evidence type="ECO:0000313" key="2">
    <source>
        <dbReference type="EMBL" id="GFH77039.1"/>
    </source>
</evidence>
<gene>
    <name evidence="3" type="ORF">GCM10010227_20390</name>
    <name evidence="2" type="ORF">Sgou_17090</name>
</gene>
<reference evidence="2 4" key="2">
    <citation type="submission" date="2020-02" db="EMBL/GenBank/DDBJ databases">
        <title>Whole genome shotgun sequence of Streptomyces gougerotii NBRC 13043.</title>
        <authorList>
            <person name="Ichikawa N."/>
            <person name="Komaki H."/>
            <person name="Tamura T."/>
        </authorList>
    </citation>
    <scope>NUCLEOTIDE SEQUENCE [LARGE SCALE GENOMIC DNA]</scope>
    <source>
        <strain evidence="2 4">NBRC 13043</strain>
    </source>
</reference>
<feature type="compositionally biased region" description="Low complexity" evidence="1">
    <location>
        <begin position="39"/>
        <end position="48"/>
    </location>
</feature>
<accession>A0A8H9LQR5</accession>
<dbReference type="Proteomes" id="UP000480804">
    <property type="component" value="Unassembled WGS sequence"/>
</dbReference>
<reference evidence="3" key="1">
    <citation type="journal article" date="2014" name="Int. J. Syst. Evol. Microbiol.">
        <title>Complete genome sequence of Corynebacterium casei LMG S-19264T (=DSM 44701T), isolated from a smear-ripened cheese.</title>
        <authorList>
            <consortium name="US DOE Joint Genome Institute (JGI-PGF)"/>
            <person name="Walter F."/>
            <person name="Albersmeier A."/>
            <person name="Kalinowski J."/>
            <person name="Ruckert C."/>
        </authorList>
    </citation>
    <scope>NUCLEOTIDE SEQUENCE</scope>
    <source>
        <strain evidence="3">JCM 4136</strain>
    </source>
</reference>
<evidence type="ECO:0000313" key="3">
    <source>
        <dbReference type="EMBL" id="GGU66583.1"/>
    </source>
</evidence>
<comment type="caution">
    <text evidence="3">The sequence shown here is derived from an EMBL/GenBank/DDBJ whole genome shotgun (WGS) entry which is preliminary data.</text>
</comment>
<reference evidence="3" key="3">
    <citation type="submission" date="2020-09" db="EMBL/GenBank/DDBJ databases">
        <authorList>
            <person name="Sun Q."/>
            <person name="Ohkuma M."/>
        </authorList>
    </citation>
    <scope>NUCLEOTIDE SEQUENCE</scope>
    <source>
        <strain evidence="3">JCM 4136</strain>
    </source>
</reference>
<evidence type="ECO:0000256" key="1">
    <source>
        <dbReference type="SAM" id="MobiDB-lite"/>
    </source>
</evidence>
<keyword evidence="4" id="KW-1185">Reference proteome</keyword>
<dbReference type="EMBL" id="BMSC01000004">
    <property type="protein sequence ID" value="GGU66583.1"/>
    <property type="molecule type" value="Genomic_DNA"/>
</dbReference>
<sequence>MGRATSSSGTGTYRAFPKIGNEIRLARPEPRRPARRPVRPVGQVPRAAPADRGRGSSGRRL</sequence>
<proteinExistence type="predicted"/>
<organism evidence="3 5">
    <name type="scientific">Streptomyces gougerotii</name>
    <dbReference type="NCBI Taxonomy" id="53448"/>
    <lineage>
        <taxon>Bacteria</taxon>
        <taxon>Bacillati</taxon>
        <taxon>Actinomycetota</taxon>
        <taxon>Actinomycetes</taxon>
        <taxon>Kitasatosporales</taxon>
        <taxon>Streptomycetaceae</taxon>
        <taxon>Streptomyces</taxon>
        <taxon>Streptomyces diastaticus group</taxon>
    </lineage>
</organism>
<dbReference type="EMBL" id="BLLO01000014">
    <property type="protein sequence ID" value="GFH77039.1"/>
    <property type="molecule type" value="Genomic_DNA"/>
</dbReference>
<dbReference type="AlphaFoldDB" id="A0A8H9LQR5"/>
<feature type="compositionally biased region" description="Polar residues" evidence="1">
    <location>
        <begin position="1"/>
        <end position="11"/>
    </location>
</feature>
<feature type="region of interest" description="Disordered" evidence="1">
    <location>
        <begin position="1"/>
        <end position="61"/>
    </location>
</feature>
<evidence type="ECO:0000313" key="4">
    <source>
        <dbReference type="Proteomes" id="UP000480804"/>
    </source>
</evidence>
<evidence type="ECO:0000313" key="5">
    <source>
        <dbReference type="Proteomes" id="UP000660975"/>
    </source>
</evidence>
<protein>
    <submittedName>
        <fullName evidence="3">Uncharacterized protein</fullName>
    </submittedName>
</protein>
<dbReference type="Proteomes" id="UP000660975">
    <property type="component" value="Unassembled WGS sequence"/>
</dbReference>
<name>A0A8H9LQR5_9ACTN</name>